<dbReference type="AlphaFoldDB" id="A0A328AMQ6"/>
<evidence type="ECO:0000313" key="6">
    <source>
        <dbReference type="Proteomes" id="UP000249254"/>
    </source>
</evidence>
<dbReference type="InterPro" id="IPR005511">
    <property type="entry name" value="SMP-30"/>
</dbReference>
<keyword evidence="6" id="KW-1185">Reference proteome</keyword>
<evidence type="ECO:0000256" key="2">
    <source>
        <dbReference type="PIRSR" id="PIRSR605511-1"/>
    </source>
</evidence>
<dbReference type="GO" id="GO:0005509">
    <property type="term" value="F:calcium ion binding"/>
    <property type="evidence" value="ECO:0007669"/>
    <property type="project" value="TreeGrafter"/>
</dbReference>
<dbReference type="RefSeq" id="WP_111529565.1">
    <property type="nucleotide sequence ID" value="NZ_JBHRSG010000003.1"/>
</dbReference>
<protein>
    <recommendedName>
        <fullName evidence="4">SMP-30/Gluconolactonase/LRE-like region domain-containing protein</fullName>
    </recommendedName>
</protein>
<feature type="active site" description="Proton donor/acceptor" evidence="2">
    <location>
        <position position="190"/>
    </location>
</feature>
<dbReference type="PANTHER" id="PTHR10907:SF47">
    <property type="entry name" value="REGUCALCIN"/>
    <property type="match status" value="1"/>
</dbReference>
<dbReference type="Pfam" id="PF08450">
    <property type="entry name" value="SGL"/>
    <property type="match status" value="1"/>
</dbReference>
<accession>A0A328AMQ6</accession>
<evidence type="ECO:0000256" key="1">
    <source>
        <dbReference type="ARBA" id="ARBA00008853"/>
    </source>
</evidence>
<dbReference type="InterPro" id="IPR011042">
    <property type="entry name" value="6-blade_b-propeller_TolB-like"/>
</dbReference>
<dbReference type="Gene3D" id="2.120.10.30">
    <property type="entry name" value="TolB, C-terminal domain"/>
    <property type="match status" value="1"/>
</dbReference>
<dbReference type="GO" id="GO:0004341">
    <property type="term" value="F:gluconolactonase activity"/>
    <property type="evidence" value="ECO:0007669"/>
    <property type="project" value="TreeGrafter"/>
</dbReference>
<dbReference type="EMBL" id="QFYQ01000001">
    <property type="protein sequence ID" value="RAK55817.1"/>
    <property type="molecule type" value="Genomic_DNA"/>
</dbReference>
<sequence length="282" mass="30540">MSKISCAVESADILGEGPCWSPREGRLYWFDIKGARLNWLAPADGRSGRYELPMRASAAAPTVSGALLLATERGLAFFDPRTGATELRQPMDLGPGFRSNDGVLLGDGCFWWSSMDDDGGKRPGRIFRTCPDGFTEPVIEGIHIANSLAMSPDGRRLYVADSVRRTIWACDTADLSRREVFARTELGGPDGSCVDAEGYLWNAEWGASRVVRYAPDGRIDRILETPVSQPSACMFGGEDLATLYITSAWEGLSNAERETQPLAGGLFAAEVGVRGLPLPLFA</sequence>
<proteinExistence type="inferred from homology"/>
<feature type="binding site" evidence="3">
    <location>
        <position position="16"/>
    </location>
    <ligand>
        <name>a divalent metal cation</name>
        <dbReference type="ChEBI" id="CHEBI:60240"/>
    </ligand>
</feature>
<keyword evidence="3" id="KW-0479">Metal-binding</keyword>
<organism evidence="5 6">
    <name type="scientific">Phenylobacterium soli</name>
    <dbReference type="NCBI Taxonomy" id="2170551"/>
    <lineage>
        <taxon>Bacteria</taxon>
        <taxon>Pseudomonadati</taxon>
        <taxon>Pseudomonadota</taxon>
        <taxon>Alphaproteobacteria</taxon>
        <taxon>Caulobacterales</taxon>
        <taxon>Caulobacteraceae</taxon>
        <taxon>Phenylobacterium</taxon>
    </lineage>
</organism>
<feature type="binding site" evidence="3">
    <location>
        <position position="98"/>
    </location>
    <ligand>
        <name>substrate</name>
    </ligand>
</feature>
<comment type="caution">
    <text evidence="5">The sequence shown here is derived from an EMBL/GenBank/DDBJ whole genome shotgun (WGS) entry which is preliminary data.</text>
</comment>
<name>A0A328AMQ6_9CAUL</name>
<feature type="binding site" evidence="3">
    <location>
        <position position="100"/>
    </location>
    <ligand>
        <name>substrate</name>
    </ligand>
</feature>
<comment type="cofactor">
    <cofactor evidence="3">
        <name>Zn(2+)</name>
        <dbReference type="ChEBI" id="CHEBI:29105"/>
    </cofactor>
    <text evidence="3">Binds 1 divalent metal cation per subunit.</text>
</comment>
<feature type="binding site" evidence="3">
    <location>
        <position position="190"/>
    </location>
    <ligand>
        <name>a divalent metal cation</name>
        <dbReference type="ChEBI" id="CHEBI:60240"/>
    </ligand>
</feature>
<dbReference type="PRINTS" id="PR01790">
    <property type="entry name" value="SMP30FAMILY"/>
</dbReference>
<dbReference type="GO" id="GO:0019853">
    <property type="term" value="P:L-ascorbic acid biosynthetic process"/>
    <property type="evidence" value="ECO:0007669"/>
    <property type="project" value="TreeGrafter"/>
</dbReference>
<dbReference type="InterPro" id="IPR013658">
    <property type="entry name" value="SGL"/>
</dbReference>
<reference evidence="6" key="1">
    <citation type="submission" date="2018-05" db="EMBL/GenBank/DDBJ databases">
        <authorList>
            <person name="Li X."/>
        </authorList>
    </citation>
    <scope>NUCLEOTIDE SEQUENCE [LARGE SCALE GENOMIC DNA]</scope>
    <source>
        <strain evidence="6">LX32</strain>
    </source>
</reference>
<evidence type="ECO:0000256" key="3">
    <source>
        <dbReference type="PIRSR" id="PIRSR605511-2"/>
    </source>
</evidence>
<dbReference type="OrthoDB" id="2633250at2"/>
<feature type="binding site" evidence="3">
    <location>
        <position position="118"/>
    </location>
    <ligand>
        <name>substrate</name>
    </ligand>
</feature>
<evidence type="ECO:0000313" key="5">
    <source>
        <dbReference type="EMBL" id="RAK55817.1"/>
    </source>
</evidence>
<dbReference type="PANTHER" id="PTHR10907">
    <property type="entry name" value="REGUCALCIN"/>
    <property type="match status" value="1"/>
</dbReference>
<feature type="binding site" evidence="3">
    <location>
        <position position="146"/>
    </location>
    <ligand>
        <name>a divalent metal cation</name>
        <dbReference type="ChEBI" id="CHEBI:60240"/>
    </ligand>
</feature>
<dbReference type="SUPFAM" id="SSF63829">
    <property type="entry name" value="Calcium-dependent phosphotriesterase"/>
    <property type="match status" value="1"/>
</dbReference>
<feature type="domain" description="SMP-30/Gluconolactonase/LRE-like region" evidence="4">
    <location>
        <begin position="14"/>
        <end position="248"/>
    </location>
</feature>
<evidence type="ECO:0000259" key="4">
    <source>
        <dbReference type="Pfam" id="PF08450"/>
    </source>
</evidence>
<gene>
    <name evidence="5" type="ORF">DJ017_15515</name>
</gene>
<dbReference type="Proteomes" id="UP000249254">
    <property type="component" value="Unassembled WGS sequence"/>
</dbReference>
<keyword evidence="3" id="KW-0862">Zinc</keyword>
<comment type="similarity">
    <text evidence="1">Belongs to the SMP-30/CGR1 family.</text>
</comment>